<dbReference type="InterPro" id="IPR050250">
    <property type="entry name" value="Macrolide_Exporter_MacB"/>
</dbReference>
<sequence>MRYLLTFKIVLDVLRAYKVRTALAVTGVLLGTFAVILVTSLTASLEKKVREEIDKFGENTLTVVAGKIRSRASTQVIYQSTSLKPSDLRDIRDEVSGVKAAEAFTMRTALVTYSGTTVSTSATGVTPDGFRLKNLVIENGGMFTDTDNRDMNRVCVIGSEVKTKLFGSTDPVGKTILIYRVPFIVSGVLEPMGTDLTGASLDDVLVMPLNTHMKRITNVDYVDGIMVQMYRYEDEAQVTAGIQNVLRRNHKITAGKEDDFDIISPSDMMEMRTKALNIVSFLGNITAAVSYLIGGLGIFSIMLLIVGQRRQEVGIRRAVGARRRDIMRQFMGESAFIGLCGGFLGGAFGFLVCYAVFATGKLPFAFSTTGGAAAFVSSLLIGVIAGAYPASLAAKVKPVDALKS</sequence>
<dbReference type="AlphaFoldDB" id="A0A3R5UUR9"/>
<keyword evidence="3 7" id="KW-0812">Transmembrane</keyword>
<protein>
    <submittedName>
        <fullName evidence="10">FtsX-like permease family protein</fullName>
    </submittedName>
</protein>
<dbReference type="PANTHER" id="PTHR30572:SF4">
    <property type="entry name" value="ABC TRANSPORTER PERMEASE YTRF"/>
    <property type="match status" value="1"/>
</dbReference>
<feature type="transmembrane region" description="Helical" evidence="7">
    <location>
        <begin position="21"/>
        <end position="45"/>
    </location>
</feature>
<dbReference type="Pfam" id="PF12704">
    <property type="entry name" value="MacB_PCD"/>
    <property type="match status" value="1"/>
</dbReference>
<dbReference type="GO" id="GO:0005886">
    <property type="term" value="C:plasma membrane"/>
    <property type="evidence" value="ECO:0007669"/>
    <property type="project" value="UniProtKB-SubCell"/>
</dbReference>
<dbReference type="KEGG" id="gtl:EP073_06770"/>
<dbReference type="Proteomes" id="UP000287502">
    <property type="component" value="Chromosome"/>
</dbReference>
<comment type="subcellular location">
    <subcellularLocation>
        <location evidence="1">Cell membrane</location>
        <topology evidence="1">Multi-pass membrane protein</topology>
    </subcellularLocation>
</comment>
<evidence type="ECO:0000256" key="7">
    <source>
        <dbReference type="SAM" id="Phobius"/>
    </source>
</evidence>
<evidence type="ECO:0000256" key="2">
    <source>
        <dbReference type="ARBA" id="ARBA00022475"/>
    </source>
</evidence>
<evidence type="ECO:0000256" key="5">
    <source>
        <dbReference type="ARBA" id="ARBA00023136"/>
    </source>
</evidence>
<organism evidence="10 11">
    <name type="scientific">Geovibrio thiophilus</name>
    <dbReference type="NCBI Taxonomy" id="139438"/>
    <lineage>
        <taxon>Bacteria</taxon>
        <taxon>Pseudomonadati</taxon>
        <taxon>Deferribacterota</taxon>
        <taxon>Deferribacteres</taxon>
        <taxon>Deferribacterales</taxon>
        <taxon>Geovibrionaceae</taxon>
        <taxon>Geovibrio</taxon>
    </lineage>
</organism>
<evidence type="ECO:0000259" key="8">
    <source>
        <dbReference type="Pfam" id="PF02687"/>
    </source>
</evidence>
<keyword evidence="11" id="KW-1185">Reference proteome</keyword>
<name>A0A3R5UUR9_9BACT</name>
<evidence type="ECO:0000313" key="10">
    <source>
        <dbReference type="EMBL" id="QAR33112.1"/>
    </source>
</evidence>
<evidence type="ECO:0000256" key="4">
    <source>
        <dbReference type="ARBA" id="ARBA00022989"/>
    </source>
</evidence>
<dbReference type="OrthoDB" id="9770099at2"/>
<evidence type="ECO:0000256" key="1">
    <source>
        <dbReference type="ARBA" id="ARBA00004651"/>
    </source>
</evidence>
<feature type="transmembrane region" description="Helical" evidence="7">
    <location>
        <begin position="281"/>
        <end position="307"/>
    </location>
</feature>
<accession>A0A3R5UUR9</accession>
<proteinExistence type="inferred from homology"/>
<evidence type="ECO:0000256" key="6">
    <source>
        <dbReference type="ARBA" id="ARBA00038076"/>
    </source>
</evidence>
<dbReference type="PANTHER" id="PTHR30572">
    <property type="entry name" value="MEMBRANE COMPONENT OF TRANSPORTER-RELATED"/>
    <property type="match status" value="1"/>
</dbReference>
<feature type="domain" description="ABC3 transporter permease C-terminal" evidence="8">
    <location>
        <begin position="285"/>
        <end position="398"/>
    </location>
</feature>
<feature type="transmembrane region" description="Helical" evidence="7">
    <location>
        <begin position="334"/>
        <end position="358"/>
    </location>
</feature>
<dbReference type="GO" id="GO:0022857">
    <property type="term" value="F:transmembrane transporter activity"/>
    <property type="evidence" value="ECO:0007669"/>
    <property type="project" value="TreeGrafter"/>
</dbReference>
<dbReference type="InterPro" id="IPR025857">
    <property type="entry name" value="MacB_PCD"/>
</dbReference>
<keyword evidence="4 7" id="KW-1133">Transmembrane helix</keyword>
<evidence type="ECO:0000259" key="9">
    <source>
        <dbReference type="Pfam" id="PF12704"/>
    </source>
</evidence>
<dbReference type="InterPro" id="IPR003838">
    <property type="entry name" value="ABC3_permease_C"/>
</dbReference>
<reference evidence="10 11" key="1">
    <citation type="submission" date="2019-01" db="EMBL/GenBank/DDBJ databases">
        <title>Geovibrio thiophilus DSM 11263, complete genome.</title>
        <authorList>
            <person name="Spring S."/>
            <person name="Bunk B."/>
            <person name="Sproer C."/>
        </authorList>
    </citation>
    <scope>NUCLEOTIDE SEQUENCE [LARGE SCALE GENOMIC DNA]</scope>
    <source>
        <strain evidence="10 11">DSM 11263</strain>
    </source>
</reference>
<dbReference type="Pfam" id="PF02687">
    <property type="entry name" value="FtsX"/>
    <property type="match status" value="1"/>
</dbReference>
<dbReference type="EMBL" id="CP035108">
    <property type="protein sequence ID" value="QAR33112.1"/>
    <property type="molecule type" value="Genomic_DNA"/>
</dbReference>
<dbReference type="RefSeq" id="WP_128466398.1">
    <property type="nucleotide sequence ID" value="NZ_CP035108.1"/>
</dbReference>
<feature type="transmembrane region" description="Helical" evidence="7">
    <location>
        <begin position="364"/>
        <end position="388"/>
    </location>
</feature>
<keyword evidence="5 7" id="KW-0472">Membrane</keyword>
<evidence type="ECO:0000256" key="3">
    <source>
        <dbReference type="ARBA" id="ARBA00022692"/>
    </source>
</evidence>
<feature type="domain" description="MacB-like periplasmic core" evidence="9">
    <location>
        <begin position="21"/>
        <end position="244"/>
    </location>
</feature>
<comment type="similarity">
    <text evidence="6">Belongs to the ABC-4 integral membrane protein family.</text>
</comment>
<keyword evidence="2" id="KW-1003">Cell membrane</keyword>
<evidence type="ECO:0000313" key="11">
    <source>
        <dbReference type="Proteomes" id="UP000287502"/>
    </source>
</evidence>
<gene>
    <name evidence="10" type="ORF">EP073_06770</name>
</gene>